<evidence type="ECO:0000313" key="2">
    <source>
        <dbReference type="Proteomes" id="UP001187531"/>
    </source>
</evidence>
<name>A0AA88IPW3_ARTSF</name>
<accession>A0AA88IPW3</accession>
<sequence length="269" mass="30362">MTVQEFMNRHKVKEEDMFMILVEKHKTVCLKSAGVALSLEEEKIFQDHFSFVWPALLKSSAPVQSNFLLSTMGEKLVNISKIVQKFLGKIFPNGMRPGVSVSNQSTVRHLITTINRKATHKTQEEQDMIHDYLCHPGLRVAKSLEKGAGLSVFATLPFWKNQIVTEYHGREMATMEAKRLIQTLQEEEDRSNSFLQVYDVTIDTREEAYHQGQSLIEDGVAGDVICQICGLVVLPRAIDLTEKHETSNSNEGCSTFGLEAGQYEVNEVL</sequence>
<dbReference type="InterPro" id="IPR046341">
    <property type="entry name" value="SET_dom_sf"/>
</dbReference>
<dbReference type="EMBL" id="JAVRJZ010000001">
    <property type="protein sequence ID" value="KAK2727876.1"/>
    <property type="molecule type" value="Genomic_DNA"/>
</dbReference>
<evidence type="ECO:0000313" key="1">
    <source>
        <dbReference type="EMBL" id="KAK2727876.1"/>
    </source>
</evidence>
<dbReference type="AlphaFoldDB" id="A0AA88IPW3"/>
<dbReference type="Proteomes" id="UP001187531">
    <property type="component" value="Unassembled WGS sequence"/>
</dbReference>
<organism evidence="1 2">
    <name type="scientific">Artemia franciscana</name>
    <name type="common">Brine shrimp</name>
    <name type="synonym">Artemia sanfranciscana</name>
    <dbReference type="NCBI Taxonomy" id="6661"/>
    <lineage>
        <taxon>Eukaryota</taxon>
        <taxon>Metazoa</taxon>
        <taxon>Ecdysozoa</taxon>
        <taxon>Arthropoda</taxon>
        <taxon>Crustacea</taxon>
        <taxon>Branchiopoda</taxon>
        <taxon>Anostraca</taxon>
        <taxon>Artemiidae</taxon>
        <taxon>Artemia</taxon>
    </lineage>
</organism>
<protein>
    <submittedName>
        <fullName evidence="1">Uncharacterized protein</fullName>
    </submittedName>
</protein>
<dbReference type="SUPFAM" id="SSF82199">
    <property type="entry name" value="SET domain"/>
    <property type="match status" value="1"/>
</dbReference>
<feature type="non-terminal residue" evidence="1">
    <location>
        <position position="1"/>
    </location>
</feature>
<reference evidence="1" key="1">
    <citation type="submission" date="2023-07" db="EMBL/GenBank/DDBJ databases">
        <title>Chromosome-level genome assembly of Artemia franciscana.</title>
        <authorList>
            <person name="Jo E."/>
        </authorList>
    </citation>
    <scope>NUCLEOTIDE SEQUENCE</scope>
    <source>
        <tissue evidence="1">Whole body</tissue>
    </source>
</reference>
<comment type="caution">
    <text evidence="1">The sequence shown here is derived from an EMBL/GenBank/DDBJ whole genome shotgun (WGS) entry which is preliminary data.</text>
</comment>
<dbReference type="Gene3D" id="2.170.270.10">
    <property type="entry name" value="SET domain"/>
    <property type="match status" value="1"/>
</dbReference>
<keyword evidence="2" id="KW-1185">Reference proteome</keyword>
<gene>
    <name evidence="1" type="ORF">QYM36_008376</name>
</gene>
<proteinExistence type="predicted"/>